<accession>V3ZMU3</accession>
<dbReference type="HOGENOM" id="CLU_1837376_0_0_1"/>
<dbReference type="KEGG" id="lgi:LOTGIDRAFT_169003"/>
<feature type="domain" description="EF-hand" evidence="3">
    <location>
        <begin position="25"/>
        <end position="60"/>
    </location>
</feature>
<feature type="domain" description="EF-hand" evidence="3">
    <location>
        <begin position="96"/>
        <end position="131"/>
    </location>
</feature>
<dbReference type="RefSeq" id="XP_009065547.1">
    <property type="nucleotide sequence ID" value="XM_009067299.1"/>
</dbReference>
<dbReference type="InterPro" id="IPR011992">
    <property type="entry name" value="EF-hand-dom_pair"/>
</dbReference>
<gene>
    <name evidence="4" type="ORF">LOTGIDRAFT_169003</name>
</gene>
<dbReference type="OMA" id="HEIHHGH"/>
<dbReference type="PROSITE" id="PS00018">
    <property type="entry name" value="EF_HAND_1"/>
    <property type="match status" value="1"/>
</dbReference>
<evidence type="ECO:0000313" key="5">
    <source>
        <dbReference type="Proteomes" id="UP000030746"/>
    </source>
</evidence>
<dbReference type="SUPFAM" id="SSF47473">
    <property type="entry name" value="EF-hand"/>
    <property type="match status" value="1"/>
</dbReference>
<keyword evidence="2" id="KW-0732">Signal</keyword>
<dbReference type="PROSITE" id="PS50222">
    <property type="entry name" value="EF_HAND_2"/>
    <property type="match status" value="2"/>
</dbReference>
<organism evidence="4 5">
    <name type="scientific">Lottia gigantea</name>
    <name type="common">Giant owl limpet</name>
    <dbReference type="NCBI Taxonomy" id="225164"/>
    <lineage>
        <taxon>Eukaryota</taxon>
        <taxon>Metazoa</taxon>
        <taxon>Spiralia</taxon>
        <taxon>Lophotrochozoa</taxon>
        <taxon>Mollusca</taxon>
        <taxon>Gastropoda</taxon>
        <taxon>Patellogastropoda</taxon>
        <taxon>Lottioidea</taxon>
        <taxon>Lottiidae</taxon>
        <taxon>Lottia</taxon>
    </lineage>
</organism>
<feature type="signal peptide" evidence="2">
    <location>
        <begin position="1"/>
        <end position="17"/>
    </location>
</feature>
<feature type="chain" id="PRO_5004715942" description="EF-hand domain-containing protein" evidence="2">
    <location>
        <begin position="18"/>
        <end position="140"/>
    </location>
</feature>
<proteinExistence type="predicted"/>
<dbReference type="Pfam" id="PF13202">
    <property type="entry name" value="EF-hand_5"/>
    <property type="match status" value="1"/>
</dbReference>
<dbReference type="GeneID" id="20241036"/>
<dbReference type="Gene3D" id="1.10.238.10">
    <property type="entry name" value="EF-hand"/>
    <property type="match status" value="1"/>
</dbReference>
<dbReference type="InterPro" id="IPR018247">
    <property type="entry name" value="EF_Hand_1_Ca_BS"/>
</dbReference>
<keyword evidence="1" id="KW-0106">Calcium</keyword>
<dbReference type="GO" id="GO:0005509">
    <property type="term" value="F:calcium ion binding"/>
    <property type="evidence" value="ECO:0007669"/>
    <property type="project" value="InterPro"/>
</dbReference>
<name>V3ZMU3_LOTGI</name>
<dbReference type="InterPro" id="IPR002048">
    <property type="entry name" value="EF_hand_dom"/>
</dbReference>
<reference evidence="4 5" key="1">
    <citation type="journal article" date="2013" name="Nature">
        <title>Insights into bilaterian evolution from three spiralian genomes.</title>
        <authorList>
            <person name="Simakov O."/>
            <person name="Marletaz F."/>
            <person name="Cho S.J."/>
            <person name="Edsinger-Gonzales E."/>
            <person name="Havlak P."/>
            <person name="Hellsten U."/>
            <person name="Kuo D.H."/>
            <person name="Larsson T."/>
            <person name="Lv J."/>
            <person name="Arendt D."/>
            <person name="Savage R."/>
            <person name="Osoegawa K."/>
            <person name="de Jong P."/>
            <person name="Grimwood J."/>
            <person name="Chapman J.A."/>
            <person name="Shapiro H."/>
            <person name="Aerts A."/>
            <person name="Otillar R.P."/>
            <person name="Terry A.Y."/>
            <person name="Boore J.L."/>
            <person name="Grigoriev I.V."/>
            <person name="Lindberg D.R."/>
            <person name="Seaver E.C."/>
            <person name="Weisblat D.A."/>
            <person name="Putnam N.H."/>
            <person name="Rokhsar D.S."/>
        </authorList>
    </citation>
    <scope>NUCLEOTIDE SEQUENCE [LARGE SCALE GENOMIC DNA]</scope>
</reference>
<dbReference type="OrthoDB" id="6046230at2759"/>
<evidence type="ECO:0000256" key="1">
    <source>
        <dbReference type="ARBA" id="ARBA00022837"/>
    </source>
</evidence>
<keyword evidence="5" id="KW-1185">Reference proteome</keyword>
<evidence type="ECO:0000313" key="4">
    <source>
        <dbReference type="EMBL" id="ESO83765.1"/>
    </source>
</evidence>
<dbReference type="Proteomes" id="UP000030746">
    <property type="component" value="Unassembled WGS sequence"/>
</dbReference>
<dbReference type="EMBL" id="KB203598">
    <property type="protein sequence ID" value="ESO83765.1"/>
    <property type="molecule type" value="Genomic_DNA"/>
</dbReference>
<evidence type="ECO:0000256" key="2">
    <source>
        <dbReference type="SAM" id="SignalP"/>
    </source>
</evidence>
<evidence type="ECO:0000259" key="3">
    <source>
        <dbReference type="PROSITE" id="PS50222"/>
    </source>
</evidence>
<dbReference type="AlphaFoldDB" id="V3ZMU3"/>
<dbReference type="CTD" id="20241036"/>
<protein>
    <recommendedName>
        <fullName evidence="3">EF-hand domain-containing protein</fullName>
    </recommendedName>
</protein>
<dbReference type="SMART" id="SM00054">
    <property type="entry name" value="EFh"/>
    <property type="match status" value="3"/>
</dbReference>
<sequence>MFVLALVICSVAVAVNAAPTQAPIDVKERLKQSFKTIDANGNGIAEFGEFQVLVKGFDANQDGKITLEEYAAAVHSDVATMGPIFHAIDANHNNSLDDFDVKFAVNMFDSDNNGQVTQDEFVLEYSKFIAKIMANTMPKV</sequence>